<dbReference type="EMBL" id="WADI01000017">
    <property type="protein sequence ID" value="MUU41499.1"/>
    <property type="molecule type" value="Genomic_DNA"/>
</dbReference>
<proteinExistence type="inferred from homology"/>
<evidence type="ECO:0000313" key="57">
    <source>
        <dbReference type="Proteomes" id="UP000289281"/>
    </source>
</evidence>
<dbReference type="AlphaFoldDB" id="A0A024C1N5"/>
<dbReference type="RefSeq" id="WP_001105106.1">
    <property type="nucleotide sequence ID" value="NZ_AP017330.1"/>
</dbReference>
<evidence type="ECO:0000313" key="41">
    <source>
        <dbReference type="Proteomes" id="UP000037777"/>
    </source>
</evidence>
<dbReference type="Proteomes" id="UP000320851">
    <property type="component" value="Chromosome"/>
</dbReference>
<dbReference type="Proteomes" id="UP000244700">
    <property type="component" value="Unassembled WGS sequence"/>
</dbReference>
<comment type="subcellular location">
    <subcellularLocation>
        <location evidence="1">Cell inner membrane</location>
        <topology evidence="1">Single-pass type II membrane protein</topology>
    </subcellularLocation>
    <subcellularLocation>
        <location evidence="10">Cell membrane</location>
        <topology evidence="10">Single-pass type II membrane protein</topology>
    </subcellularLocation>
</comment>
<dbReference type="EMBL" id="MBIN01000015">
    <property type="protein sequence ID" value="PDX09039.1"/>
    <property type="molecule type" value="Genomic_DNA"/>
</dbReference>
<dbReference type="EMBL" id="QEGO01000014">
    <property type="protein sequence ID" value="RKV30225.1"/>
    <property type="molecule type" value="Genomic_DNA"/>
</dbReference>
<dbReference type="Proteomes" id="UP000275263">
    <property type="component" value="Unassembled WGS sequence"/>
</dbReference>
<evidence type="ECO:0000313" key="35">
    <source>
        <dbReference type="EMBL" id="RPF68759.1"/>
    </source>
</evidence>
<dbReference type="EMBL" id="RJEO01000023">
    <property type="protein sequence ID" value="RVY27376.1"/>
    <property type="molecule type" value="Genomic_DNA"/>
</dbReference>
<keyword evidence="4" id="KW-1003">Cell membrane</keyword>
<organism evidence="26 45">
    <name type="scientific">Helicobacter pylori</name>
    <name type="common">Campylobacter pylori</name>
    <dbReference type="NCBI Taxonomy" id="210"/>
    <lineage>
        <taxon>Bacteria</taxon>
        <taxon>Pseudomonadati</taxon>
        <taxon>Campylobacterota</taxon>
        <taxon>Epsilonproteobacteria</taxon>
        <taxon>Campylobacterales</taxon>
        <taxon>Helicobacteraceae</taxon>
        <taxon>Helicobacter</taxon>
    </lineage>
</organism>
<dbReference type="OMA" id="PYGLVMD"/>
<dbReference type="Proteomes" id="UP000662764">
    <property type="component" value="Chromosome"/>
</dbReference>
<dbReference type="Proteomes" id="UP000220501">
    <property type="component" value="Unassembled WGS sequence"/>
</dbReference>
<dbReference type="EMBL" id="UGHQ01000001">
    <property type="protein sequence ID" value="STO82297.1"/>
    <property type="molecule type" value="Genomic_DNA"/>
</dbReference>
<evidence type="ECO:0000256" key="11">
    <source>
        <dbReference type="SAM" id="Phobius"/>
    </source>
</evidence>
<dbReference type="GO" id="GO:0022857">
    <property type="term" value="F:transmembrane transporter activity"/>
    <property type="evidence" value="ECO:0007669"/>
    <property type="project" value="InterPro"/>
</dbReference>
<dbReference type="Proteomes" id="UP000220907">
    <property type="component" value="Unassembled WGS sequence"/>
</dbReference>
<evidence type="ECO:0000313" key="59">
    <source>
        <dbReference type="Proteomes" id="UP000318633"/>
    </source>
</evidence>
<dbReference type="EMBL" id="CP026324">
    <property type="protein sequence ID" value="AUV79765.1"/>
    <property type="molecule type" value="Genomic_DNA"/>
</dbReference>
<reference evidence="35 51" key="5">
    <citation type="journal article" date="2017" name="Gut Pathog.">
        <title>Mycobacterium avium subsp. paratuberculosis and associated risk factors for inflammatory bowel disease in Iranian patients.</title>
        <authorList>
            <person name="Zamani S."/>
            <person name="Zali M.R."/>
            <person name="Aghdaei H.A."/>
            <person name="Sechi L.A."/>
            <person name="Niegowska M."/>
            <person name="Caggiu E."/>
            <person name="Keshavarz R."/>
            <person name="Mosavari N."/>
            <person name="Feizabadi M.M."/>
        </authorList>
    </citation>
    <scope>NUCLEOTIDE SEQUENCE [LARGE SCALE GENOMIC DNA]</scope>
    <source>
        <strain evidence="35 51">1057</strain>
    </source>
</reference>
<dbReference type="Gene3D" id="3.30.420.270">
    <property type="match status" value="1"/>
</dbReference>
<evidence type="ECO:0000256" key="9">
    <source>
        <dbReference type="ARBA" id="ARBA00023136"/>
    </source>
</evidence>
<keyword evidence="8 11" id="KW-1133">Transmembrane helix</keyword>
<dbReference type="EMBL" id="AP017632">
    <property type="protein sequence ID" value="BBI22604.1"/>
    <property type="molecule type" value="Genomic_DNA"/>
</dbReference>
<dbReference type="Proteomes" id="UP000460877">
    <property type="component" value="Unassembled WGS sequence"/>
</dbReference>
<evidence type="ECO:0000313" key="30">
    <source>
        <dbReference type="EMBL" id="QJW43970.1"/>
    </source>
</evidence>
<reference evidence="13 47" key="9">
    <citation type="submission" date="2018-02" db="EMBL/GenBank/DDBJ databases">
        <title>N4-cytosine DNA methylation regulates transcription and pathogenesis in Helicobacter pylori.</title>
        <authorList>
            <person name="Kumar S."/>
            <person name="Karmakar B.C."/>
            <person name="Nagarajan D."/>
            <person name="Mukhopadhyay A.K."/>
            <person name="Rao D.N."/>
        </authorList>
    </citation>
    <scope>NUCLEOTIDE SEQUENCE [LARGE SCALE GENOMIC DNA]</scope>
    <source>
        <strain evidence="13 47">26695-dRdM2</strain>
    </source>
</reference>
<evidence type="ECO:0000313" key="27">
    <source>
        <dbReference type="EMBL" id="PDX18401.1"/>
    </source>
</evidence>
<keyword evidence="5" id="KW-0997">Cell inner membrane</keyword>
<evidence type="ECO:0000313" key="60">
    <source>
        <dbReference type="Proteomes" id="UP000319468"/>
    </source>
</evidence>
<evidence type="ECO:0000313" key="52">
    <source>
        <dbReference type="Proteomes" id="UP000279456"/>
    </source>
</evidence>
<dbReference type="EMBL" id="CP051511">
    <property type="protein sequence ID" value="QQW99746.1"/>
    <property type="molecule type" value="Genomic_DNA"/>
</dbReference>
<dbReference type="Proteomes" id="UP000289024">
    <property type="component" value="Unassembled WGS sequence"/>
</dbReference>
<evidence type="ECO:0000313" key="16">
    <source>
        <dbReference type="EMBL" id="MDU9790472.1"/>
    </source>
</evidence>
<evidence type="ECO:0000313" key="50">
    <source>
        <dbReference type="Proteomes" id="UP000267086"/>
    </source>
</evidence>
<dbReference type="EMBL" id="CP024948">
    <property type="protein sequence ID" value="QDY60339.1"/>
    <property type="molecule type" value="Genomic_DNA"/>
</dbReference>
<evidence type="ECO:0000313" key="20">
    <source>
        <dbReference type="EMBL" id="OOP94764.1"/>
    </source>
</evidence>
<evidence type="ECO:0000313" key="21">
    <source>
        <dbReference type="EMBL" id="OOQ19790.1"/>
    </source>
</evidence>
<dbReference type="EMBL" id="RJHK01000019">
    <property type="protein sequence ID" value="RVZ33552.1"/>
    <property type="molecule type" value="Genomic_DNA"/>
</dbReference>
<dbReference type="SMR" id="A0A024C1N5"/>
<dbReference type="Proteomes" id="UP000236568">
    <property type="component" value="Chromosome"/>
</dbReference>
<evidence type="ECO:0000256" key="8">
    <source>
        <dbReference type="ARBA" id="ARBA00022989"/>
    </source>
</evidence>
<dbReference type="EMBL" id="MBGX01000012">
    <property type="protein sequence ID" value="PDW47301.1"/>
    <property type="molecule type" value="Genomic_DNA"/>
</dbReference>
<evidence type="ECO:0000313" key="67">
    <source>
        <dbReference type="Proteomes" id="UP000662764"/>
    </source>
</evidence>
<evidence type="ECO:0000313" key="65">
    <source>
        <dbReference type="Proteomes" id="UP000502945"/>
    </source>
</evidence>
<dbReference type="Proteomes" id="UP000037777">
    <property type="component" value="Unassembled WGS sequence"/>
</dbReference>
<reference evidence="15 41" key="2">
    <citation type="submission" date="2015-08" db="EMBL/GenBank/DDBJ databases">
        <title>Comparative genomics of Helicobacter pylori strains.</title>
        <authorList>
            <person name="Kumar N."/>
            <person name="Albert M.J."/>
            <person name="Al-Akbal H.M."/>
            <person name="Ahmed N."/>
        </authorList>
    </citation>
    <scope>NUCLEOTIDE SEQUENCE [LARGE SCALE GENOMIC DNA]</scope>
    <source>
        <strain evidence="15 41">59</strain>
    </source>
</reference>
<evidence type="ECO:0000313" key="23">
    <source>
        <dbReference type="EMBL" id="OOQ40586.1"/>
    </source>
</evidence>
<evidence type="ECO:0000313" key="54">
    <source>
        <dbReference type="Proteomes" id="UP000288766"/>
    </source>
</evidence>
<dbReference type="PATRIC" id="fig|1111674.3.peg.1099"/>
<evidence type="ECO:0000313" key="49">
    <source>
        <dbReference type="Proteomes" id="UP000254543"/>
    </source>
</evidence>
<feature type="transmembrane region" description="Helical" evidence="11">
    <location>
        <begin position="20"/>
        <end position="39"/>
    </location>
</feature>
<reference evidence="63 64" key="17">
    <citation type="journal article" date="2020" name="J. Clin. Microbiol.">
        <title>Helicobacter pylori infections in the Bronx, New York: Surveying Antibiotic Susceptibility and Strain Lineage by Whole-genome Sequencing.</title>
        <authorList>
            <person name="Saranathan R."/>
            <person name="Levi M.H."/>
            <person name="Wattam A.R."/>
            <person name="Malek A."/>
            <person name="Asare E."/>
            <person name="Behin D.S."/>
            <person name="Pan D.H."/>
            <person name="Jacobs W.R."/>
            <person name="Szymczak W.A."/>
        </authorList>
    </citation>
    <scope>NUCLEOTIDE SEQUENCE [LARGE SCALE GENOMIC DNA]</scope>
    <source>
        <strain evidence="19 63">MHP10</strain>
        <strain evidence="18 64">MHP34</strain>
    </source>
</reference>
<dbReference type="Pfam" id="PF02472">
    <property type="entry name" value="ExbD"/>
    <property type="match status" value="1"/>
</dbReference>
<dbReference type="Proteomes" id="UP000288766">
    <property type="component" value="Unassembled WGS sequence"/>
</dbReference>
<dbReference type="Proteomes" id="UP000319468">
    <property type="component" value="Unassembled WGS sequence"/>
</dbReference>
<evidence type="ECO:0000313" key="29">
    <source>
        <dbReference type="EMBL" id="QDY60339.1"/>
    </source>
</evidence>
<dbReference type="EMBL" id="CP051505">
    <property type="protein sequence ID" value="QQX49921.1"/>
    <property type="molecule type" value="Genomic_DNA"/>
</dbReference>
<evidence type="ECO:0000256" key="10">
    <source>
        <dbReference type="RuleBase" id="RU003879"/>
    </source>
</evidence>
<evidence type="ECO:0000313" key="25">
    <source>
        <dbReference type="EMBL" id="PDW47301.1"/>
    </source>
</evidence>
<dbReference type="EMBL" id="MUPB01000017">
    <property type="protein sequence ID" value="OOQ19790.1"/>
    <property type="molecule type" value="Genomic_DNA"/>
</dbReference>
<dbReference type="Proteomes" id="UP001262343">
    <property type="component" value="Unassembled WGS sequence"/>
</dbReference>
<name>A0A024C1N5_HELPX</name>
<evidence type="ECO:0000313" key="47">
    <source>
        <dbReference type="Proteomes" id="UP000236568"/>
    </source>
</evidence>
<dbReference type="PANTHER" id="PTHR30558">
    <property type="entry name" value="EXBD MEMBRANE COMPONENT OF PMF-DRIVEN MACROMOLECULE IMPORT SYSTEM"/>
    <property type="match status" value="1"/>
</dbReference>
<dbReference type="Proteomes" id="UP000220275">
    <property type="component" value="Unassembled WGS sequence"/>
</dbReference>
<dbReference type="GeneID" id="93237741"/>
<dbReference type="EMBL" id="MUPM01000177">
    <property type="protein sequence ID" value="OOQ33026.1"/>
    <property type="molecule type" value="Genomic_DNA"/>
</dbReference>
<evidence type="ECO:0000256" key="7">
    <source>
        <dbReference type="ARBA" id="ARBA00022927"/>
    </source>
</evidence>
<dbReference type="EMBL" id="JAXMRN010000023">
    <property type="protein sequence ID" value="MDZ7551280.1"/>
    <property type="molecule type" value="Genomic_DNA"/>
</dbReference>
<evidence type="ECO:0000313" key="38">
    <source>
        <dbReference type="EMBL" id="RVZ39781.1"/>
    </source>
</evidence>
<dbReference type="Proteomes" id="UP000289022">
    <property type="component" value="Unassembled WGS sequence"/>
</dbReference>
<evidence type="ECO:0000313" key="17">
    <source>
        <dbReference type="EMBL" id="MDZ7551280.1"/>
    </source>
</evidence>
<reference evidence="53 54" key="12">
    <citation type="submission" date="2018-10" db="EMBL/GenBank/DDBJ databases">
        <title>Genetic determinants and prediction of antibiotic resistance phenotypes in Helicobacter pylori.</title>
        <authorList>
            <person name="Wagner K."/>
        </authorList>
    </citation>
    <scope>NUCLEOTIDE SEQUENCE [LARGE SCALE GENOMIC DNA]</scope>
    <source>
        <strain evidence="39 53">ZH117</strain>
        <strain evidence="36 54">ZH15</strain>
        <strain evidence="38 55">ZH70</strain>
        <strain evidence="37 56">ZH97</strain>
    </source>
</reference>
<evidence type="ECO:0000313" key="22">
    <source>
        <dbReference type="EMBL" id="OOQ33026.1"/>
    </source>
</evidence>
<evidence type="ECO:0000313" key="34">
    <source>
        <dbReference type="EMBL" id="RKV58364.1"/>
    </source>
</evidence>
<dbReference type="Proteomes" id="UP000318633">
    <property type="component" value="Unassembled WGS sequence"/>
</dbReference>
<reference evidence="14 57" key="3">
    <citation type="submission" date="2016-08" db="EMBL/GenBank/DDBJ databases">
        <title>Whole genome shotgun sequence of Helicobacter pylori strain ATCC43504.</title>
        <authorList>
            <person name="Mimuro H."/>
            <person name="Ogura Y."/>
            <person name="Katsura K."/>
            <person name="Hayashi T."/>
        </authorList>
    </citation>
    <scope>NUCLEOTIDE SEQUENCE [LARGE SCALE GENOMIC DNA]</scope>
    <source>
        <strain evidence="57">ATCC 43504</strain>
        <strain evidence="14">ATCC43504</strain>
    </source>
</reference>
<evidence type="ECO:0000313" key="36">
    <source>
        <dbReference type="EMBL" id="RVY27376.1"/>
    </source>
</evidence>
<reference evidence="13 47" key="8">
    <citation type="submission" date="2018-01" db="EMBL/GenBank/DDBJ databases">
        <authorList>
            <person name="Morgan R.D."/>
        </authorList>
    </citation>
    <scope>NUCLEOTIDE SEQUENCE [LARGE SCALE GENOMIC DNA]</scope>
    <source>
        <strain evidence="13 47">26695-dRdM2</strain>
    </source>
</reference>
<evidence type="ECO:0000313" key="40">
    <source>
        <dbReference type="EMBL" id="STO82297.1"/>
    </source>
</evidence>
<reference evidence="28 48" key="7">
    <citation type="submission" date="2018-01" db="EMBL/GenBank/DDBJ databases">
        <title>Helicobacter pylori genome-wide association study shows promise for predicting gastric cancer risk.</title>
        <authorList>
            <person name="Berthenet E."/>
            <person name="Yahara K."/>
            <person name="Thorell K."/>
            <person name="Pascoe B."/>
            <person name="Meric G."/>
            <person name="Mikhail J.M."/>
            <person name="Engstrand L."/>
            <person name="Enroth H."/>
            <person name="Burette A."/>
            <person name="Megraud F."/>
            <person name="Atherton J."/>
            <person name="Smith S."/>
            <person name="Wilkinson T.S."/>
            <person name="Hitchings M.D."/>
            <person name="Falush D."/>
            <person name="Sheppard S.K."/>
        </authorList>
    </citation>
    <scope>NUCLEOTIDE SEQUENCE [LARGE SCALE GENOMIC DNA]</scope>
    <source>
        <strain evidence="28 48">GIL237</strain>
    </source>
</reference>
<dbReference type="EMBL" id="JAVKQK010000022">
    <property type="protein sequence ID" value="MDU9790472.1"/>
    <property type="molecule type" value="Genomic_DNA"/>
</dbReference>
<dbReference type="Proteomes" id="UP000279456">
    <property type="component" value="Unassembled WGS sequence"/>
</dbReference>
<dbReference type="EMBL" id="LIXH01000001">
    <property type="protein sequence ID" value="KOS35369.1"/>
    <property type="molecule type" value="Genomic_DNA"/>
</dbReference>
<dbReference type="EMBL" id="RPFT01000003">
    <property type="protein sequence ID" value="RPF68759.1"/>
    <property type="molecule type" value="Genomic_DNA"/>
</dbReference>
<dbReference type="EMBL" id="RJIC01000016">
    <property type="protein sequence ID" value="RVZ62145.1"/>
    <property type="molecule type" value="Genomic_DNA"/>
</dbReference>
<keyword evidence="6 10" id="KW-0812">Transmembrane</keyword>
<evidence type="ECO:0000313" key="55">
    <source>
        <dbReference type="Proteomes" id="UP000289022"/>
    </source>
</evidence>
<dbReference type="EMBL" id="QBQT01000022">
    <property type="protein sequence ID" value="PUD82924.1"/>
    <property type="molecule type" value="Genomic_DNA"/>
</dbReference>
<dbReference type="EMBL" id="CP011485">
    <property type="protein sequence ID" value="ANH47176.1"/>
    <property type="molecule type" value="Genomic_DNA"/>
</dbReference>
<dbReference type="Proteomes" id="UP000220469">
    <property type="component" value="Unassembled WGS sequence"/>
</dbReference>
<reference evidence="50 52" key="10">
    <citation type="submission" date="2018-04" db="EMBL/GenBank/DDBJ databases">
        <title>Complete genome sequences of Helicobacter pylori.</title>
        <authorList>
            <person name="Palau M."/>
            <person name="Minana-Galbis D."/>
        </authorList>
    </citation>
    <scope>NUCLEOTIDE SEQUENCE [LARGE SCALE GENOMIC DNA]</scope>
    <source>
        <strain evidence="34 52">B126</strain>
        <strain evidence="33 50">B712A</strain>
    </source>
</reference>
<evidence type="ECO:0000313" key="32">
    <source>
        <dbReference type="EMBL" id="QQX49921.1"/>
    </source>
</evidence>
<evidence type="ECO:0000313" key="58">
    <source>
        <dbReference type="Proteomes" id="UP000318399"/>
    </source>
</evidence>
<evidence type="ECO:0000313" key="28">
    <source>
        <dbReference type="EMBL" id="PUD82924.1"/>
    </source>
</evidence>
<evidence type="ECO:0000313" key="15">
    <source>
        <dbReference type="EMBL" id="KOS35369.1"/>
    </source>
</evidence>
<gene>
    <name evidence="14" type="primary">exbD_2</name>
    <name evidence="40" type="synonym">exbD1</name>
    <name evidence="12" type="ORF">AA973_05040</name>
    <name evidence="15" type="ORF">AM496_00080</name>
    <name evidence="20" type="ORF">B0X41_06505</name>
    <name evidence="21" type="ORF">B0X56_00710</name>
    <name evidence="23" type="ORF">B0X64_03360</name>
    <name evidence="22" type="ORF">B0X69_03570</name>
    <name evidence="26" type="ORF">BB406_07540</name>
    <name evidence="27" type="ORF">BB413_04995</name>
    <name evidence="25" type="ORF">BB432_07355</name>
    <name evidence="24" type="ORF">BB451_04685</name>
    <name evidence="13" type="ORF">C2842_05830</name>
    <name evidence="28" type="ORF">C2R72_00395</name>
    <name evidence="29" type="ORF">CV728_01790</name>
    <name evidence="33" type="ORF">DD751_05670</name>
    <name evidence="34" type="ORF">DD776_06215</name>
    <name evidence="38" type="ORF">EC518_05030</name>
    <name evidence="37" type="ORF">EC547_07415</name>
    <name evidence="39" type="ORF">EC574_07620</name>
    <name evidence="36" type="ORF">ECC12_07320</name>
    <name evidence="35" type="ORF">EGW01_02530</name>
    <name evidence="18" type="ORF">F7209_07180</name>
    <name evidence="19" type="ORF">F7218_06320</name>
    <name evidence="32" type="ORF">HG562_05485</name>
    <name evidence="31" type="ORF">HGK51_05370</name>
    <name evidence="30" type="ORF">HK440_06270</name>
    <name evidence="14" type="ORF">HPATCC43504_00669</name>
    <name evidence="40" type="ORF">NCTC13338_00397</name>
    <name evidence="16" type="ORF">RGC53_06635</name>
    <name evidence="17" type="ORF">RGC63_06210</name>
</gene>
<sequence>MNYDNYWDEDKPELNITPLVDVMLVLLAILMVTTPTLTYKEEIALPSGSKTARATQDKMIEIRMDKDAKIYIDSQTYEYNSFPDTFNLLSKKYDKDTRVSIRADKRLTYDKVIYLLKTIKEAGFLKVSLITSP</sequence>
<dbReference type="EMBL" id="RJGP01000195">
    <property type="protein sequence ID" value="RVZ39781.1"/>
    <property type="molecule type" value="Genomic_DNA"/>
</dbReference>
<keyword evidence="3 10" id="KW-0813">Transport</keyword>
<dbReference type="EMBL" id="MBGM01000034">
    <property type="protein sequence ID" value="PDW28852.1"/>
    <property type="molecule type" value="Genomic_DNA"/>
</dbReference>
<evidence type="ECO:0000256" key="4">
    <source>
        <dbReference type="ARBA" id="ARBA00022475"/>
    </source>
</evidence>
<dbReference type="GO" id="GO:0015031">
    <property type="term" value="P:protein transport"/>
    <property type="evidence" value="ECO:0007669"/>
    <property type="project" value="UniProtKB-KW"/>
</dbReference>
<dbReference type="Proteomes" id="UP000318399">
    <property type="component" value="Unassembled WGS sequence"/>
</dbReference>
<accession>A0A024C1N5</accession>
<dbReference type="Proteomes" id="UP000078049">
    <property type="component" value="Chromosome"/>
</dbReference>
<dbReference type="EMBL" id="CP053396">
    <property type="protein sequence ID" value="QJW43970.1"/>
    <property type="molecule type" value="Genomic_DNA"/>
</dbReference>
<evidence type="ECO:0000313" key="24">
    <source>
        <dbReference type="EMBL" id="PDW28852.1"/>
    </source>
</evidence>
<dbReference type="Proteomes" id="UP000254543">
    <property type="component" value="Unassembled WGS sequence"/>
</dbReference>
<evidence type="ECO:0000313" key="39">
    <source>
        <dbReference type="EMBL" id="RVZ62145.1"/>
    </source>
</evidence>
<evidence type="ECO:0000256" key="2">
    <source>
        <dbReference type="ARBA" id="ARBA00005811"/>
    </source>
</evidence>
<evidence type="ECO:0000313" key="51">
    <source>
        <dbReference type="Proteomes" id="UP000275263"/>
    </source>
</evidence>
<evidence type="ECO:0000313" key="48">
    <source>
        <dbReference type="Proteomes" id="UP000244700"/>
    </source>
</evidence>
<reference evidence="18" key="15">
    <citation type="submission" date="2019-09" db="EMBL/GenBank/DDBJ databases">
        <authorList>
            <person name="Saranathan R."/>
            <person name="Levi M.H."/>
            <person name="Wattam A.R."/>
            <person name="Malek A."/>
            <person name="Behin D.S."/>
            <person name="Pan D.H."/>
            <person name="Jacobs W.R."/>
            <person name="Szymczak W.A."/>
        </authorList>
    </citation>
    <scope>NUCLEOTIDE SEQUENCE</scope>
    <source>
        <strain evidence="18">MHP34</strain>
    </source>
</reference>
<keyword evidence="7 10" id="KW-0653">Protein transport</keyword>
<evidence type="ECO:0000313" key="26">
    <source>
        <dbReference type="EMBL" id="PDX09039.1"/>
    </source>
</evidence>
<evidence type="ECO:0000313" key="45">
    <source>
        <dbReference type="Proteomes" id="UP000220501"/>
    </source>
</evidence>
<comment type="similarity">
    <text evidence="2 10">Belongs to the ExbD/TolR family.</text>
</comment>
<reference evidence="30 65" key="18">
    <citation type="submission" date="2020-05" db="EMBL/GenBank/DDBJ databases">
        <title>Proteome, Transcriptome, Methylome of different strains of Helicobacter pylori.</title>
        <authorList>
            <person name="Butenko I."/>
            <person name="Fedorov D."/>
            <person name="Babenko V."/>
            <person name="Manolov A."/>
            <person name="Boldyreva D."/>
            <person name="Klimina K."/>
            <person name="Veselovski V."/>
            <person name="Malahova M."/>
            <person name="Semashko T."/>
            <person name="Semenov I."/>
            <person name="Govorun V."/>
        </authorList>
    </citation>
    <scope>NUCLEOTIDE SEQUENCE [LARGE SCALE GENOMIC DNA]</scope>
    <source>
        <strain evidence="30 65">HPY</strain>
    </source>
</reference>
<evidence type="ECO:0000313" key="46">
    <source>
        <dbReference type="Proteomes" id="UP000220907"/>
    </source>
</evidence>
<protein>
    <submittedName>
        <fullName evidence="14 40">Biopolymer transport protein</fullName>
    </submittedName>
    <submittedName>
        <fullName evidence="26">Biopolymer transporter ExbD</fullName>
    </submittedName>
    <submittedName>
        <fullName evidence="16">ExbD/TolR family protein</fullName>
    </submittedName>
</protein>
<dbReference type="Proteomes" id="UP000289281">
    <property type="component" value="Chromosome"/>
</dbReference>
<evidence type="ECO:0000256" key="1">
    <source>
        <dbReference type="ARBA" id="ARBA00004249"/>
    </source>
</evidence>
<evidence type="ECO:0000313" key="13">
    <source>
        <dbReference type="EMBL" id="AUV79765.1"/>
    </source>
</evidence>
<dbReference type="EMBL" id="WAEA01000013">
    <property type="protein sequence ID" value="MUV10476.1"/>
    <property type="molecule type" value="Genomic_DNA"/>
</dbReference>
<evidence type="ECO:0000313" key="56">
    <source>
        <dbReference type="Proteomes" id="UP000289024"/>
    </source>
</evidence>
<evidence type="ECO:0000313" key="14">
    <source>
        <dbReference type="EMBL" id="BBI22604.1"/>
    </source>
</evidence>
<evidence type="ECO:0000313" key="64">
    <source>
        <dbReference type="Proteomes" id="UP000470837"/>
    </source>
</evidence>
<evidence type="ECO:0000313" key="37">
    <source>
        <dbReference type="EMBL" id="RVZ33552.1"/>
    </source>
</evidence>
<reference evidence="43 44" key="6">
    <citation type="journal article" date="2017" name="Gut Pathog.">
        <title>Phylogenomics of Colombian Helicobacter pylori isolates.</title>
        <authorList>
            <person name="Gutierrez-Escobar A.J."/>
            <person name="Trujillo E."/>
            <person name="Acevedo O."/>
            <person name="Bravo M.M."/>
        </authorList>
    </citation>
    <scope>NUCLEOTIDE SEQUENCE [LARGE SCALE GENOMIC DNA]</scope>
    <source>
        <strain evidence="25 46">22151</strain>
        <strain evidence="27 43">22346</strain>
        <strain evidence="26 45">22366</strain>
        <strain evidence="24 44">3076</strain>
    </source>
</reference>
<evidence type="ECO:0000313" key="31">
    <source>
        <dbReference type="EMBL" id="QQW99746.1"/>
    </source>
</evidence>
<evidence type="ECO:0000313" key="66">
    <source>
        <dbReference type="Proteomes" id="UP000595660"/>
    </source>
</evidence>
<evidence type="ECO:0000256" key="5">
    <source>
        <dbReference type="ARBA" id="ARBA00022519"/>
    </source>
</evidence>
<evidence type="ECO:0000313" key="12">
    <source>
        <dbReference type="EMBL" id="ANH47176.1"/>
    </source>
</evidence>
<dbReference type="EMBL" id="MUOR01000052">
    <property type="protein sequence ID" value="OOP94764.1"/>
    <property type="molecule type" value="Genomic_DNA"/>
</dbReference>
<evidence type="ECO:0000313" key="43">
    <source>
        <dbReference type="Proteomes" id="UP000220275"/>
    </source>
</evidence>
<dbReference type="GO" id="GO:0005886">
    <property type="term" value="C:plasma membrane"/>
    <property type="evidence" value="ECO:0007669"/>
    <property type="project" value="UniProtKB-SubCell"/>
</dbReference>
<reference evidence="66 67" key="16">
    <citation type="journal article" date="2020" name="Front. Microbiol.">
        <title>Identification of New Helicobacter pylori Subpopulations in Native Americans and Mestizos From Peru.</title>
        <authorList>
            <person name="Gutierrez-Escobar A.J."/>
            <person name="Velapatino B."/>
            <person name="Borda V."/>
            <person name="Rabkin C.S."/>
            <person name="Tarazona-Santos E."/>
            <person name="Cabrera L."/>
            <person name="Cok J."/>
            <person name="Hooper C.C."/>
            <person name="Jahuira-Arias H."/>
            <person name="Herrera P."/>
            <person name="Noureen M."/>
            <person name="Wang D."/>
            <person name="Romero-Gallo J."/>
            <person name="Tran B."/>
            <person name="Peek R.M. Jr"/>
            <person name="Berg D.E."/>
            <person name="Gilman R.H."/>
            <person name="Camargo M.C."/>
        </authorList>
    </citation>
    <scope>NUCLEOTIDE SEQUENCE [LARGE SCALE GENOMIC DNA]</scope>
    <source>
        <strain evidence="31 67">ASHA-006</strain>
        <strain evidence="32 66">SHIM-010</strain>
    </source>
</reference>
<evidence type="ECO:0000313" key="62">
    <source>
        <dbReference type="Proteomes" id="UP000320851"/>
    </source>
</evidence>
<evidence type="ECO:0000313" key="63">
    <source>
        <dbReference type="Proteomes" id="UP000460877"/>
    </source>
</evidence>
<reference evidence="29 62" key="14">
    <citation type="journal article" date="2019" name="Sci. Rep.">
        <title>Evolutionary mechanism leading to the multi-cagA genotype in Helicobacter pylori.</title>
        <authorList>
            <person name="Su H."/>
            <person name="Tissera K."/>
            <person name="Jang S."/>
            <person name="Choi Y.H."/>
            <person name="Kim A."/>
            <person name="Cho Y.J."/>
            <person name="Li M."/>
            <person name="Gunawardhana N."/>
            <person name="Merrell D.S."/>
            <person name="Ge L."/>
            <person name="Cha J.H."/>
        </authorList>
    </citation>
    <scope>NUCLEOTIDE SEQUENCE [LARGE SCALE GENOMIC DNA]</scope>
    <source>
        <strain evidence="29 62">B140</strain>
    </source>
</reference>
<dbReference type="EMBL" id="MUPN01000330">
    <property type="protein sequence ID" value="OOQ40586.1"/>
    <property type="molecule type" value="Genomic_DNA"/>
</dbReference>
<dbReference type="InterPro" id="IPR003400">
    <property type="entry name" value="ExbD"/>
</dbReference>
<evidence type="ECO:0000313" key="33">
    <source>
        <dbReference type="EMBL" id="RKV30225.1"/>
    </source>
</evidence>
<dbReference type="Proteomes" id="UP000502945">
    <property type="component" value="Chromosome"/>
</dbReference>
<dbReference type="EMBL" id="MBIS01000007">
    <property type="protein sequence ID" value="PDX18401.1"/>
    <property type="molecule type" value="Genomic_DNA"/>
</dbReference>
<reference evidence="58 59" key="4">
    <citation type="journal article" date="2017" name="Front. Cell. Infect. Microbiol.">
        <title>Whole Genome Sequence and Phylogenetic Analysis Show Helicobacter pylori Strains from Latin America Have Followed a Unique Evolution Pathway.</title>
        <authorList>
            <person name="Munoz-Ramirez Z.Y."/>
            <person name="Mendez-Tenorio A."/>
            <person name="Kato I."/>
            <person name="Bravo M.M."/>
            <person name="Rizzato C."/>
            <person name="Thorell K."/>
            <person name="Torres R.C."/>
            <person name="Aviles-Jimenez F."/>
            <person name="Camorlinga M."/>
            <person name="Canzian F."/>
            <person name="Torres J."/>
        </authorList>
    </citation>
    <scope>NUCLEOTIDE SEQUENCE [LARGE SCALE GENOMIC DNA]</scope>
    <source>
        <strain evidence="20 58">CC26084</strain>
        <strain evidence="21 59">CG22371</strain>
        <strain evidence="22 60">CM22347</strain>
        <strain evidence="23 61">CM22351</strain>
    </source>
</reference>
<evidence type="ECO:0000256" key="6">
    <source>
        <dbReference type="ARBA" id="ARBA00022692"/>
    </source>
</evidence>
<reference evidence="40 49" key="11">
    <citation type="submission" date="2018-06" db="EMBL/GenBank/DDBJ databases">
        <authorList>
            <consortium name="Pathogen Informatics"/>
            <person name="Doyle S."/>
        </authorList>
    </citation>
    <scope>NUCLEOTIDE SEQUENCE [LARGE SCALE GENOMIC DNA]</scope>
    <source>
        <strain evidence="40 49">NCTC13338</strain>
    </source>
</reference>
<evidence type="ECO:0000313" key="42">
    <source>
        <dbReference type="Proteomes" id="UP000078049"/>
    </source>
</evidence>
<keyword evidence="9 11" id="KW-0472">Membrane</keyword>
<evidence type="ECO:0000313" key="18">
    <source>
        <dbReference type="EMBL" id="MUU41499.1"/>
    </source>
</evidence>
<evidence type="ECO:0000313" key="61">
    <source>
        <dbReference type="Proteomes" id="UP000319650"/>
    </source>
</evidence>
<dbReference type="PANTHER" id="PTHR30558:SF12">
    <property type="entry name" value="BIOPOLYMER TRANSPORT PROTEIN EXBD"/>
    <property type="match status" value="1"/>
</dbReference>
<dbReference type="Proteomes" id="UP000470837">
    <property type="component" value="Unassembled WGS sequence"/>
</dbReference>
<dbReference type="Proteomes" id="UP000288704">
    <property type="component" value="Unassembled WGS sequence"/>
</dbReference>
<dbReference type="EMBL" id="QEHH01000029">
    <property type="protein sequence ID" value="RKV58364.1"/>
    <property type="molecule type" value="Genomic_DNA"/>
</dbReference>
<dbReference type="Proteomes" id="UP000267086">
    <property type="component" value="Unassembled WGS sequence"/>
</dbReference>
<dbReference type="eggNOG" id="COG0848">
    <property type="taxonomic scope" value="Bacteria"/>
</dbReference>
<dbReference type="Proteomes" id="UP001294612">
    <property type="component" value="Unassembled WGS sequence"/>
</dbReference>
<evidence type="ECO:0000313" key="19">
    <source>
        <dbReference type="EMBL" id="MUV10476.1"/>
    </source>
</evidence>
<evidence type="ECO:0000313" key="44">
    <source>
        <dbReference type="Proteomes" id="UP000220469"/>
    </source>
</evidence>
<reference evidence="12 42" key="1">
    <citation type="submission" date="2014-04" db="EMBL/GenBank/DDBJ databases">
        <title>Detecting global and local adaptation in a worldwide sample of Helicobacter pylori genomes.</title>
        <authorList>
            <person name="Montano V."/>
            <person name="Didelot X."/>
            <person name="Foll M."/>
            <person name="Linz B."/>
            <person name="Reinhardt R."/>
            <person name="Suerbaum S."/>
            <person name="Moodley Y."/>
            <person name="Jensen J.D."/>
        </authorList>
    </citation>
    <scope>NUCLEOTIDE SEQUENCE [LARGE SCALE GENOMIC DNA]</scope>
    <source>
        <strain evidence="12">AusabrJ05</strain>
        <strain evidence="42">ausabrJ05</strain>
    </source>
</reference>
<dbReference type="Proteomes" id="UP000319650">
    <property type="component" value="Unassembled WGS sequence"/>
</dbReference>
<evidence type="ECO:0000256" key="3">
    <source>
        <dbReference type="ARBA" id="ARBA00022448"/>
    </source>
</evidence>
<evidence type="ECO:0000313" key="53">
    <source>
        <dbReference type="Proteomes" id="UP000288704"/>
    </source>
</evidence>
<reference evidence="35" key="13">
    <citation type="submission" date="2018-11" db="EMBL/GenBank/DDBJ databases">
        <authorList>
            <person name="Gutierrez A.J."/>
            <person name="Bravo M."/>
        </authorList>
    </citation>
    <scope>NUCLEOTIDE SEQUENCE</scope>
    <source>
        <strain evidence="35">1057</strain>
    </source>
</reference>
<dbReference type="Proteomes" id="UP000595660">
    <property type="component" value="Chromosome"/>
</dbReference>
<reference evidence="16" key="19">
    <citation type="submission" date="2023-08" db="EMBL/GenBank/DDBJ databases">
        <title>First insite into the whole-genome sequence variations in clarithromycin resistant Helicobacter pylori clinical isolates in Russia.</title>
        <authorList>
            <person name="Starkova D.A."/>
            <person name="Svarval A.V."/>
            <person name="Polev D.E."/>
            <person name="Saitova A.T."/>
            <person name="Gladyshev N.S."/>
            <person name="Egorova S.A."/>
        </authorList>
    </citation>
    <scope>NUCLEOTIDE SEQUENCE</scope>
    <source>
        <strain evidence="17">HP290</strain>
        <strain evidence="16">HP96</strain>
    </source>
</reference>